<evidence type="ECO:0000313" key="15">
    <source>
        <dbReference type="EMBL" id="EGC39298.1"/>
    </source>
</evidence>
<evidence type="ECO:0000256" key="8">
    <source>
        <dbReference type="ARBA" id="ARBA00022912"/>
    </source>
</evidence>
<dbReference type="InterPro" id="IPR029052">
    <property type="entry name" value="Metallo-depent_PP-like"/>
</dbReference>
<dbReference type="Gene3D" id="3.60.21.10">
    <property type="match status" value="1"/>
</dbReference>
<dbReference type="GO" id="GO:0043157">
    <property type="term" value="P:response to cation stress"/>
    <property type="evidence" value="ECO:0007669"/>
    <property type="project" value="EnsemblProtists"/>
</dbReference>
<dbReference type="AlphaFoldDB" id="F0Z9T8"/>
<keyword evidence="16" id="KW-1185">Reference proteome</keyword>
<dbReference type="Pfam" id="PF00149">
    <property type="entry name" value="Metallophos"/>
    <property type="match status" value="1"/>
</dbReference>
<keyword evidence="7" id="KW-0112">Calmodulin-binding</keyword>
<dbReference type="EC" id="3.1.3.16" evidence="12"/>
<protein>
    <recommendedName>
        <fullName evidence="12">Serine/threonine-protein phosphatase</fullName>
        <ecNumber evidence="12">3.1.3.16</ecNumber>
    </recommendedName>
</protein>
<evidence type="ECO:0000259" key="14">
    <source>
        <dbReference type="PROSITE" id="PS00125"/>
    </source>
</evidence>
<dbReference type="GO" id="GO:0005737">
    <property type="term" value="C:cytoplasm"/>
    <property type="evidence" value="ECO:0000318"/>
    <property type="project" value="GO_Central"/>
</dbReference>
<dbReference type="GO" id="GO:0097720">
    <property type="term" value="P:calcineurin-mediated signaling"/>
    <property type="evidence" value="ECO:0000318"/>
    <property type="project" value="GO_Central"/>
</dbReference>
<dbReference type="PRINTS" id="PR00114">
    <property type="entry name" value="STPHPHTASE"/>
</dbReference>
<dbReference type="KEGG" id="dpp:DICPUDRAFT_147939"/>
<feature type="region of interest" description="Disordered" evidence="13">
    <location>
        <begin position="591"/>
        <end position="620"/>
    </location>
</feature>
<comment type="catalytic activity">
    <reaction evidence="10">
        <text>O-phospho-L-seryl-[protein] + H2O = L-seryl-[protein] + phosphate</text>
        <dbReference type="Rhea" id="RHEA:20629"/>
        <dbReference type="Rhea" id="RHEA-COMP:9863"/>
        <dbReference type="Rhea" id="RHEA-COMP:11604"/>
        <dbReference type="ChEBI" id="CHEBI:15377"/>
        <dbReference type="ChEBI" id="CHEBI:29999"/>
        <dbReference type="ChEBI" id="CHEBI:43474"/>
        <dbReference type="ChEBI" id="CHEBI:83421"/>
        <dbReference type="EC" id="3.1.3.16"/>
    </reaction>
</comment>
<dbReference type="PROSITE" id="PS00125">
    <property type="entry name" value="SER_THR_PHOSPHATASE"/>
    <property type="match status" value="1"/>
</dbReference>
<feature type="compositionally biased region" description="Polar residues" evidence="13">
    <location>
        <begin position="591"/>
        <end position="602"/>
    </location>
</feature>
<organism evidence="15 16">
    <name type="scientific">Dictyostelium purpureum</name>
    <name type="common">Slime mold</name>
    <dbReference type="NCBI Taxonomy" id="5786"/>
    <lineage>
        <taxon>Eukaryota</taxon>
        <taxon>Amoebozoa</taxon>
        <taxon>Evosea</taxon>
        <taxon>Eumycetozoa</taxon>
        <taxon>Dictyostelia</taxon>
        <taxon>Dictyosteliales</taxon>
        <taxon>Dictyosteliaceae</taxon>
        <taxon>Dictyostelium</taxon>
    </lineage>
</organism>
<evidence type="ECO:0000256" key="13">
    <source>
        <dbReference type="SAM" id="MobiDB-lite"/>
    </source>
</evidence>
<dbReference type="STRING" id="5786.F0Z9T8"/>
<dbReference type="FunFam" id="3.60.21.10:FF:000053">
    <property type="entry name" value="Serine/threonine-protein phosphatase"/>
    <property type="match status" value="1"/>
</dbReference>
<dbReference type="InterPro" id="IPR043360">
    <property type="entry name" value="PP2B"/>
</dbReference>
<evidence type="ECO:0000256" key="9">
    <source>
        <dbReference type="ARBA" id="ARBA00023004"/>
    </source>
</evidence>
<dbReference type="GO" id="GO:0005955">
    <property type="term" value="C:calcineurin complex"/>
    <property type="evidence" value="ECO:0000318"/>
    <property type="project" value="GO_Central"/>
</dbReference>
<keyword evidence="4" id="KW-0479">Metal-binding</keyword>
<dbReference type="FunCoup" id="F0Z9T8">
    <property type="interactions" value="80"/>
</dbReference>
<evidence type="ECO:0000256" key="10">
    <source>
        <dbReference type="ARBA" id="ARBA00047761"/>
    </source>
</evidence>
<evidence type="ECO:0000256" key="7">
    <source>
        <dbReference type="ARBA" id="ARBA00022860"/>
    </source>
</evidence>
<feature type="domain" description="Serine/threonine specific protein phosphatases" evidence="14">
    <location>
        <begin position="211"/>
        <end position="216"/>
    </location>
</feature>
<dbReference type="GO" id="GO:0044671">
    <property type="term" value="P:sorocarp spore cell differentiation"/>
    <property type="evidence" value="ECO:0007669"/>
    <property type="project" value="EnsemblProtists"/>
</dbReference>
<name>F0Z9T8_DICPU</name>
<feature type="compositionally biased region" description="Low complexity" evidence="13">
    <location>
        <begin position="603"/>
        <end position="620"/>
    </location>
</feature>
<comment type="cofactor">
    <cofactor evidence="2">
        <name>Fe(3+)</name>
        <dbReference type="ChEBI" id="CHEBI:29034"/>
    </cofactor>
</comment>
<dbReference type="InterPro" id="IPR004843">
    <property type="entry name" value="Calcineurin-like_PHP"/>
</dbReference>
<dbReference type="EMBL" id="GL870960">
    <property type="protein sequence ID" value="EGC39298.1"/>
    <property type="molecule type" value="Genomic_DNA"/>
</dbReference>
<evidence type="ECO:0000256" key="4">
    <source>
        <dbReference type="ARBA" id="ARBA00022723"/>
    </source>
</evidence>
<sequence>MSTNNNSGTTTKPNNNTTTNSTNNSNNNNNKDNNNNNNNNNGNNNSNTNNEDAANLNVPKKLTLKTSMNEIKLSTVDRVVPSVKYPKSQPLAHDVLFNGDGTINLPKLQEHFFGEGRLHHEDVIEMVKMTAEILEREPTLLQVESPITVCGDVHGQFYDLIKIFENDIGGNPANTNYLFLGDYVDRGYFSMEVILYLYACKINYPNSFFLLRGNHECRHLTEYFTFKEECLHKYSEEIYDFITESFNALPLAALMNGKFLCIHGGLSPDVKTLDDIANIDRFKEPPSSGPMCDLLWSDPMEEFSPDIREHFIPNDVRGCSYLYSYRAVCSFLQKNKLLSVIRAHEAQNAGYKMHLQNDATGFPSVITLFSAPNYLDAYNNKGAVLRYENNVMNIRQFTCSPHPYWLPNFMDVFTWSMPFVSEKVAEMLLVLLNLCNDEEAEKLENSVKDNTAEEEKRRQMLRAKVKSVSKMMRMFSLLRQERETIMMIKSFSPSRKIPQGLLTEGKDALKKALGDFAQARKLDLINEKRPPMLDRINSRGELLRMNSRGELFRINSKGDLFRSNSFADLKPLTGPQETIKITECSEQNITSNNYQPSVNESLTATSPTTTTTTTTTAPTK</sequence>
<dbReference type="VEuPathDB" id="AmoebaDB:DICPUDRAFT_147939"/>
<evidence type="ECO:0000313" key="16">
    <source>
        <dbReference type="Proteomes" id="UP000001064"/>
    </source>
</evidence>
<dbReference type="GO" id="GO:0005516">
    <property type="term" value="F:calmodulin binding"/>
    <property type="evidence" value="ECO:0000318"/>
    <property type="project" value="GO_Central"/>
</dbReference>
<evidence type="ECO:0000256" key="11">
    <source>
        <dbReference type="ARBA" id="ARBA00048336"/>
    </source>
</evidence>
<dbReference type="InterPro" id="IPR041751">
    <property type="entry name" value="MPP_PP2B"/>
</dbReference>
<dbReference type="SUPFAM" id="SSF56300">
    <property type="entry name" value="Metallo-dependent phosphatases"/>
    <property type="match status" value="1"/>
</dbReference>
<dbReference type="GeneID" id="10510080"/>
<keyword evidence="5 12" id="KW-0378">Hydrolase</keyword>
<dbReference type="GO" id="GO:0046872">
    <property type="term" value="F:metal ion binding"/>
    <property type="evidence" value="ECO:0007669"/>
    <property type="project" value="UniProtKB-KW"/>
</dbReference>
<dbReference type="GO" id="GO:0031149">
    <property type="term" value="P:sorocarp stalk cell differentiation"/>
    <property type="evidence" value="ECO:0007669"/>
    <property type="project" value="EnsemblProtists"/>
</dbReference>
<dbReference type="GO" id="GO:0033192">
    <property type="term" value="F:calmodulin-dependent protein phosphatase activity"/>
    <property type="evidence" value="ECO:0000318"/>
    <property type="project" value="GO_Central"/>
</dbReference>
<evidence type="ECO:0000256" key="2">
    <source>
        <dbReference type="ARBA" id="ARBA00001965"/>
    </source>
</evidence>
<reference evidence="16" key="1">
    <citation type="journal article" date="2011" name="Genome Biol.">
        <title>Comparative genomics of the social amoebae Dictyostelium discoideum and Dictyostelium purpureum.</title>
        <authorList>
            <consortium name="US DOE Joint Genome Institute (JGI-PGF)"/>
            <person name="Sucgang R."/>
            <person name="Kuo A."/>
            <person name="Tian X."/>
            <person name="Salerno W."/>
            <person name="Parikh A."/>
            <person name="Feasley C.L."/>
            <person name="Dalin E."/>
            <person name="Tu H."/>
            <person name="Huang E."/>
            <person name="Barry K."/>
            <person name="Lindquist E."/>
            <person name="Shapiro H."/>
            <person name="Bruce D."/>
            <person name="Schmutz J."/>
            <person name="Salamov A."/>
            <person name="Fey P."/>
            <person name="Gaudet P."/>
            <person name="Anjard C."/>
            <person name="Babu M.M."/>
            <person name="Basu S."/>
            <person name="Bushmanova Y."/>
            <person name="van der Wel H."/>
            <person name="Katoh-Kurasawa M."/>
            <person name="Dinh C."/>
            <person name="Coutinho P.M."/>
            <person name="Saito T."/>
            <person name="Elias M."/>
            <person name="Schaap P."/>
            <person name="Kay R.R."/>
            <person name="Henrissat B."/>
            <person name="Eichinger L."/>
            <person name="Rivero F."/>
            <person name="Putnam N.H."/>
            <person name="West C.M."/>
            <person name="Loomis W.F."/>
            <person name="Chisholm R.L."/>
            <person name="Shaulsky G."/>
            <person name="Strassmann J.E."/>
            <person name="Queller D.C."/>
            <person name="Kuspa A."/>
            <person name="Grigoriev I.V."/>
        </authorList>
    </citation>
    <scope>NUCLEOTIDE SEQUENCE [LARGE SCALE GENOMIC DNA]</scope>
    <source>
        <strain evidence="16">QSDP1</strain>
    </source>
</reference>
<dbReference type="OrthoDB" id="5593063at2759"/>
<accession>F0Z9T8</accession>
<dbReference type="RefSeq" id="XP_003284202.1">
    <property type="nucleotide sequence ID" value="XM_003284154.1"/>
</dbReference>
<keyword evidence="8" id="KW-0904">Protein phosphatase</keyword>
<evidence type="ECO:0000256" key="3">
    <source>
        <dbReference type="ARBA" id="ARBA00009905"/>
    </source>
</evidence>
<dbReference type="PANTHER" id="PTHR45673">
    <property type="entry name" value="SERINE/THREONINE-PROTEIN PHOSPHATASE 2B CATALYTIC SUBUNIT 1-RELATED"/>
    <property type="match status" value="1"/>
</dbReference>
<dbReference type="Proteomes" id="UP000001064">
    <property type="component" value="Unassembled WGS sequence"/>
</dbReference>
<gene>
    <name evidence="15" type="ORF">DICPUDRAFT_147939</name>
</gene>
<keyword evidence="6" id="KW-0862">Zinc</keyword>
<comment type="cofactor">
    <cofactor evidence="1">
        <name>Zn(2+)</name>
        <dbReference type="ChEBI" id="CHEBI:29105"/>
    </cofactor>
</comment>
<comment type="similarity">
    <text evidence="3">Belongs to the PPP phosphatase family. PP-2B subfamily.</text>
</comment>
<comment type="catalytic activity">
    <reaction evidence="11 12">
        <text>O-phospho-L-threonyl-[protein] + H2O = L-threonyl-[protein] + phosphate</text>
        <dbReference type="Rhea" id="RHEA:47004"/>
        <dbReference type="Rhea" id="RHEA-COMP:11060"/>
        <dbReference type="Rhea" id="RHEA-COMP:11605"/>
        <dbReference type="ChEBI" id="CHEBI:15377"/>
        <dbReference type="ChEBI" id="CHEBI:30013"/>
        <dbReference type="ChEBI" id="CHEBI:43474"/>
        <dbReference type="ChEBI" id="CHEBI:61977"/>
        <dbReference type="EC" id="3.1.3.16"/>
    </reaction>
</comment>
<evidence type="ECO:0000256" key="12">
    <source>
        <dbReference type="RuleBase" id="RU004273"/>
    </source>
</evidence>
<proteinExistence type="inferred from homology"/>
<dbReference type="CDD" id="cd07416">
    <property type="entry name" value="MPP_PP2B"/>
    <property type="match status" value="1"/>
</dbReference>
<dbReference type="InParanoid" id="F0Z9T8"/>
<dbReference type="InterPro" id="IPR006186">
    <property type="entry name" value="Ser/Thr-sp_prot-phosphatase"/>
</dbReference>
<feature type="region of interest" description="Disordered" evidence="13">
    <location>
        <begin position="1"/>
        <end position="54"/>
    </location>
</feature>
<dbReference type="OMA" id="YPAACNF"/>
<feature type="compositionally biased region" description="Low complexity" evidence="13">
    <location>
        <begin position="1"/>
        <end position="50"/>
    </location>
</feature>
<dbReference type="eggNOG" id="KOG0375">
    <property type="taxonomic scope" value="Eukaryota"/>
</dbReference>
<dbReference type="GO" id="GO:0031156">
    <property type="term" value="P:regulation of sorocarp development"/>
    <property type="evidence" value="ECO:0007669"/>
    <property type="project" value="EnsemblProtists"/>
</dbReference>
<evidence type="ECO:0000256" key="5">
    <source>
        <dbReference type="ARBA" id="ARBA00022801"/>
    </source>
</evidence>
<evidence type="ECO:0000256" key="1">
    <source>
        <dbReference type="ARBA" id="ARBA00001947"/>
    </source>
</evidence>
<evidence type="ECO:0000256" key="6">
    <source>
        <dbReference type="ARBA" id="ARBA00022833"/>
    </source>
</evidence>
<dbReference type="SMART" id="SM00156">
    <property type="entry name" value="PP2Ac"/>
    <property type="match status" value="1"/>
</dbReference>
<keyword evidence="9" id="KW-0408">Iron</keyword>